<feature type="transmembrane region" description="Helical" evidence="7">
    <location>
        <begin position="173"/>
        <end position="193"/>
    </location>
</feature>
<feature type="transmembrane region" description="Helical" evidence="7">
    <location>
        <begin position="199"/>
        <end position="218"/>
    </location>
</feature>
<comment type="subcellular location">
    <subcellularLocation>
        <location evidence="1">Cell membrane</location>
        <topology evidence="1">Multi-pass membrane protein</topology>
    </subcellularLocation>
</comment>
<feature type="transmembrane region" description="Helical" evidence="7">
    <location>
        <begin position="401"/>
        <end position="419"/>
    </location>
</feature>
<evidence type="ECO:0000313" key="9">
    <source>
        <dbReference type="Proteomes" id="UP001344658"/>
    </source>
</evidence>
<keyword evidence="9" id="KW-1185">Reference proteome</keyword>
<dbReference type="PANTHER" id="PTHR23513">
    <property type="entry name" value="INTEGRAL MEMBRANE EFFLUX PROTEIN-RELATED"/>
    <property type="match status" value="1"/>
</dbReference>
<dbReference type="Pfam" id="PF07690">
    <property type="entry name" value="MFS_1"/>
    <property type="match status" value="1"/>
</dbReference>
<feature type="transmembrane region" description="Helical" evidence="7">
    <location>
        <begin position="78"/>
        <end position="99"/>
    </location>
</feature>
<dbReference type="SUPFAM" id="SSF103473">
    <property type="entry name" value="MFS general substrate transporter"/>
    <property type="match status" value="1"/>
</dbReference>
<reference evidence="8 9" key="1">
    <citation type="submission" date="2023-12" db="EMBL/GenBank/DDBJ databases">
        <title>Streptomyces sp. V4-01.</title>
        <authorList>
            <person name="Somphong A."/>
            <person name="Phongsopitanun W."/>
        </authorList>
    </citation>
    <scope>NUCLEOTIDE SEQUENCE [LARGE SCALE GENOMIC DNA]</scope>
    <source>
        <strain evidence="8 9">V4-01</strain>
    </source>
</reference>
<keyword evidence="2" id="KW-1003">Cell membrane</keyword>
<feature type="transmembrane region" description="Helical" evidence="7">
    <location>
        <begin position="375"/>
        <end position="395"/>
    </location>
</feature>
<feature type="transmembrane region" description="Helical" evidence="7">
    <location>
        <begin position="255"/>
        <end position="275"/>
    </location>
</feature>
<evidence type="ECO:0000256" key="4">
    <source>
        <dbReference type="ARBA" id="ARBA00022989"/>
    </source>
</evidence>
<organism evidence="8 9">
    <name type="scientific">Actinacidiphila polyblastidii</name>
    <dbReference type="NCBI Taxonomy" id="3110430"/>
    <lineage>
        <taxon>Bacteria</taxon>
        <taxon>Bacillati</taxon>
        <taxon>Actinomycetota</taxon>
        <taxon>Actinomycetes</taxon>
        <taxon>Kitasatosporales</taxon>
        <taxon>Streptomycetaceae</taxon>
        <taxon>Actinacidiphila</taxon>
    </lineage>
</organism>
<feature type="transmembrane region" description="Helical" evidence="7">
    <location>
        <begin position="48"/>
        <end position="72"/>
    </location>
</feature>
<keyword evidence="5 7" id="KW-0472">Membrane</keyword>
<feature type="transmembrane region" description="Helical" evidence="7">
    <location>
        <begin position="281"/>
        <end position="303"/>
    </location>
</feature>
<proteinExistence type="predicted"/>
<keyword evidence="4 7" id="KW-1133">Transmembrane helix</keyword>
<keyword evidence="3 7" id="KW-0812">Transmembrane</keyword>
<evidence type="ECO:0000256" key="6">
    <source>
        <dbReference type="SAM" id="MobiDB-lite"/>
    </source>
</evidence>
<name>A0ABU7P4I4_9ACTN</name>
<evidence type="ECO:0000256" key="3">
    <source>
        <dbReference type="ARBA" id="ARBA00022692"/>
    </source>
</evidence>
<dbReference type="EMBL" id="JAZEWV010000001">
    <property type="protein sequence ID" value="MEE4540711.1"/>
    <property type="molecule type" value="Genomic_DNA"/>
</dbReference>
<feature type="transmembrane region" description="Helical" evidence="7">
    <location>
        <begin position="338"/>
        <end position="355"/>
    </location>
</feature>
<dbReference type="InterPro" id="IPR011701">
    <property type="entry name" value="MFS"/>
</dbReference>
<accession>A0ABU7P4I4</accession>
<dbReference type="RefSeq" id="WP_330792593.1">
    <property type="nucleotide sequence ID" value="NZ_JAZEWV010000001.1"/>
</dbReference>
<protein>
    <submittedName>
        <fullName evidence="8">MFS transporter</fullName>
    </submittedName>
</protein>
<dbReference type="Proteomes" id="UP001344658">
    <property type="component" value="Unassembled WGS sequence"/>
</dbReference>
<evidence type="ECO:0000256" key="7">
    <source>
        <dbReference type="SAM" id="Phobius"/>
    </source>
</evidence>
<dbReference type="PANTHER" id="PTHR23513:SF11">
    <property type="entry name" value="STAPHYLOFERRIN A TRANSPORTER"/>
    <property type="match status" value="1"/>
</dbReference>
<dbReference type="InterPro" id="IPR036259">
    <property type="entry name" value="MFS_trans_sf"/>
</dbReference>
<evidence type="ECO:0000313" key="8">
    <source>
        <dbReference type="EMBL" id="MEE4540711.1"/>
    </source>
</evidence>
<feature type="transmembrane region" description="Helical" evidence="7">
    <location>
        <begin position="315"/>
        <end position="332"/>
    </location>
</feature>
<feature type="region of interest" description="Disordered" evidence="6">
    <location>
        <begin position="1"/>
        <end position="31"/>
    </location>
</feature>
<dbReference type="Gene3D" id="1.20.1250.20">
    <property type="entry name" value="MFS general substrate transporter like domains"/>
    <property type="match status" value="1"/>
</dbReference>
<sequence>MTTDSEHPPHGGNPPSPAGSDDAPTTPGSGKDENTGYGAVFAVREFRFVFAAHVLSILGTVLALVSLAVLVYQESGSAILTSLVFALTVLPYALSGLLLSGIADHHPARRVLVACDLVSAACVAGMALSATPLALLFVLLAVQSMISPLFIGTRGASLVEMLQGDLFILGRSLIRIVSQGAQIVGFGVGGLVLVWLSPRAALCVTVGTFLGSALLLRIGTVARPARRTDSGDLLRRSLASSGQLLSHPRIRALMLMWWVPPMFFSVAEGVAAPFADAAGAGSAGFGLLLAAMPAGTVVSEMLAGTMLRPPARERIALPLAGVCLLPLAAFAVHPPLALAIVLLALTGLCAAYALGMDKWFVEEVPAEMRGRAMSLVGAGLMTLQGVGMTAGGAVAEWAPPYAVIAGGGVLGTLSVFGVLRAVRRTRVPVAGPLPGTAA</sequence>
<evidence type="ECO:0000256" key="5">
    <source>
        <dbReference type="ARBA" id="ARBA00023136"/>
    </source>
</evidence>
<evidence type="ECO:0000256" key="1">
    <source>
        <dbReference type="ARBA" id="ARBA00004651"/>
    </source>
</evidence>
<comment type="caution">
    <text evidence="8">The sequence shown here is derived from an EMBL/GenBank/DDBJ whole genome shotgun (WGS) entry which is preliminary data.</text>
</comment>
<gene>
    <name evidence="8" type="ORF">V2S66_01860</name>
</gene>
<dbReference type="CDD" id="cd06173">
    <property type="entry name" value="MFS_MefA_like"/>
    <property type="match status" value="1"/>
</dbReference>
<evidence type="ECO:0000256" key="2">
    <source>
        <dbReference type="ARBA" id="ARBA00022475"/>
    </source>
</evidence>